<comment type="caution">
    <text evidence="1">The sequence shown here is derived from an EMBL/GenBank/DDBJ whole genome shotgun (WGS) entry which is preliminary data.</text>
</comment>
<name>A0A4Y2TJU6_ARAVE</name>
<reference evidence="1 2" key="1">
    <citation type="journal article" date="2019" name="Sci. Rep.">
        <title>Orb-weaving spider Araneus ventricosus genome elucidates the spidroin gene catalogue.</title>
        <authorList>
            <person name="Kono N."/>
            <person name="Nakamura H."/>
            <person name="Ohtoshi R."/>
            <person name="Moran D.A.P."/>
            <person name="Shinohara A."/>
            <person name="Yoshida Y."/>
            <person name="Fujiwara M."/>
            <person name="Mori M."/>
            <person name="Tomita M."/>
            <person name="Arakawa K."/>
        </authorList>
    </citation>
    <scope>NUCLEOTIDE SEQUENCE [LARGE SCALE GENOMIC DNA]</scope>
</reference>
<gene>
    <name evidence="1" type="ORF">AVEN_129598_1</name>
</gene>
<organism evidence="1 2">
    <name type="scientific">Araneus ventricosus</name>
    <name type="common">Orbweaver spider</name>
    <name type="synonym">Epeira ventricosa</name>
    <dbReference type="NCBI Taxonomy" id="182803"/>
    <lineage>
        <taxon>Eukaryota</taxon>
        <taxon>Metazoa</taxon>
        <taxon>Ecdysozoa</taxon>
        <taxon>Arthropoda</taxon>
        <taxon>Chelicerata</taxon>
        <taxon>Arachnida</taxon>
        <taxon>Araneae</taxon>
        <taxon>Araneomorphae</taxon>
        <taxon>Entelegynae</taxon>
        <taxon>Araneoidea</taxon>
        <taxon>Araneidae</taxon>
        <taxon>Araneus</taxon>
    </lineage>
</organism>
<protein>
    <submittedName>
        <fullName evidence="1">Uncharacterized protein</fullName>
    </submittedName>
</protein>
<dbReference type="EMBL" id="BGPR01028991">
    <property type="protein sequence ID" value="GBO00502.1"/>
    <property type="molecule type" value="Genomic_DNA"/>
</dbReference>
<dbReference type="AlphaFoldDB" id="A0A4Y2TJU6"/>
<sequence length="101" mass="11594">MEDKGQMPLKSIILHKSACHHSTVILQHISGHHDKTLRSNPIVGVVSSLRSDLRRRPQDIQLSMSNSLARDRRRCMFGTMSKIHCAHRNLRQRIKSVCESE</sequence>
<keyword evidence="2" id="KW-1185">Reference proteome</keyword>
<proteinExistence type="predicted"/>
<accession>A0A4Y2TJU6</accession>
<dbReference type="Proteomes" id="UP000499080">
    <property type="component" value="Unassembled WGS sequence"/>
</dbReference>
<evidence type="ECO:0000313" key="1">
    <source>
        <dbReference type="EMBL" id="GBO00502.1"/>
    </source>
</evidence>
<evidence type="ECO:0000313" key="2">
    <source>
        <dbReference type="Proteomes" id="UP000499080"/>
    </source>
</evidence>